<dbReference type="GO" id="GO:0006508">
    <property type="term" value="P:proteolysis"/>
    <property type="evidence" value="ECO:0007669"/>
    <property type="project" value="UniProtKB-KW"/>
</dbReference>
<reference evidence="7 8" key="1">
    <citation type="submission" date="2017-04" db="EMBL/GenBank/DDBJ databases">
        <title>Draft genome sequence of Zooshikella ganghwensis VG4 isolated from Red Sea sediments.</title>
        <authorList>
            <person name="Rehman Z."/>
            <person name="Alam I."/>
            <person name="Kamau A."/>
            <person name="Bajic V."/>
            <person name="Leiknes T."/>
        </authorList>
    </citation>
    <scope>NUCLEOTIDE SEQUENCE [LARGE SCALE GENOMIC DNA]</scope>
    <source>
        <strain evidence="7 8">VG4</strain>
    </source>
</reference>
<feature type="transmembrane region" description="Helical" evidence="5">
    <location>
        <begin position="86"/>
        <end position="106"/>
    </location>
</feature>
<feature type="transmembrane region" description="Helical" evidence="5">
    <location>
        <begin position="112"/>
        <end position="131"/>
    </location>
</feature>
<comment type="subcellular location">
    <subcellularLocation>
        <location evidence="1">Membrane</location>
        <topology evidence="1">Multi-pass membrane protein</topology>
    </subcellularLocation>
</comment>
<dbReference type="InterPro" id="IPR022764">
    <property type="entry name" value="Peptidase_S54_rhomboid_dom"/>
</dbReference>
<dbReference type="Proteomes" id="UP000257039">
    <property type="component" value="Unassembled WGS sequence"/>
</dbReference>
<feature type="transmembrane region" description="Helical" evidence="5">
    <location>
        <begin position="12"/>
        <end position="32"/>
    </location>
</feature>
<name>A0A4P9VSC7_9GAMM</name>
<evidence type="ECO:0000313" key="8">
    <source>
        <dbReference type="Proteomes" id="UP000257039"/>
    </source>
</evidence>
<organism evidence="7 8">
    <name type="scientific">Zooshikella ganghwensis</name>
    <dbReference type="NCBI Taxonomy" id="202772"/>
    <lineage>
        <taxon>Bacteria</taxon>
        <taxon>Pseudomonadati</taxon>
        <taxon>Pseudomonadota</taxon>
        <taxon>Gammaproteobacteria</taxon>
        <taxon>Oceanospirillales</taxon>
        <taxon>Zooshikellaceae</taxon>
        <taxon>Zooshikella</taxon>
    </lineage>
</organism>
<dbReference type="GO" id="GO:0016020">
    <property type="term" value="C:membrane"/>
    <property type="evidence" value="ECO:0007669"/>
    <property type="project" value="UniProtKB-SubCell"/>
</dbReference>
<comment type="caution">
    <text evidence="7">The sequence shown here is derived from an EMBL/GenBank/DDBJ whole genome shotgun (WGS) entry which is preliminary data.</text>
</comment>
<evidence type="ECO:0000259" key="6">
    <source>
        <dbReference type="Pfam" id="PF01694"/>
    </source>
</evidence>
<dbReference type="SUPFAM" id="SSF144091">
    <property type="entry name" value="Rhomboid-like"/>
    <property type="match status" value="1"/>
</dbReference>
<feature type="domain" description="Peptidase S54 rhomboid" evidence="6">
    <location>
        <begin position="50"/>
        <end position="183"/>
    </location>
</feature>
<evidence type="ECO:0000256" key="2">
    <source>
        <dbReference type="ARBA" id="ARBA00022692"/>
    </source>
</evidence>
<evidence type="ECO:0000256" key="4">
    <source>
        <dbReference type="ARBA" id="ARBA00023136"/>
    </source>
</evidence>
<keyword evidence="8" id="KW-1185">Reference proteome</keyword>
<evidence type="ECO:0000256" key="1">
    <source>
        <dbReference type="ARBA" id="ARBA00004141"/>
    </source>
</evidence>
<keyword evidence="3 5" id="KW-1133">Transmembrane helix</keyword>
<dbReference type="InterPro" id="IPR035952">
    <property type="entry name" value="Rhomboid-like_sf"/>
</dbReference>
<keyword evidence="7" id="KW-0378">Hydrolase</keyword>
<keyword evidence="7" id="KW-0645">Protease</keyword>
<dbReference type="AlphaFoldDB" id="A0A4P9VSC7"/>
<gene>
    <name evidence="7" type="ORF">B9G39_21195</name>
</gene>
<dbReference type="Pfam" id="PF01694">
    <property type="entry name" value="Rhomboid"/>
    <property type="match status" value="1"/>
</dbReference>
<evidence type="ECO:0000256" key="5">
    <source>
        <dbReference type="SAM" id="Phobius"/>
    </source>
</evidence>
<feature type="transmembrane region" description="Helical" evidence="5">
    <location>
        <begin position="52"/>
        <end position="79"/>
    </location>
</feature>
<keyword evidence="2 5" id="KW-0812">Transmembrane</keyword>
<accession>A0A4P9VSC7</accession>
<dbReference type="EMBL" id="NDXW01000001">
    <property type="protein sequence ID" value="RDH45759.1"/>
    <property type="molecule type" value="Genomic_DNA"/>
</dbReference>
<proteinExistence type="predicted"/>
<sequence>MLNSKVTNISCWKSVIGLLGFMWLIHLVNLLLGYQLNQFGLVPRSINHFTAIFYWSFLHGSFDHLLTNSIPFTILGLLVAVRGSNCFFLTTLFISIASGIVVWLFGRTAIHIGASVLIYGYFGFLVSRAWFDRSPISLIIALIVVITYSGLIFGLFPNTQQVSWEGHLAGLLSGGLMAWLLYKQTPTKKQL</sequence>
<keyword evidence="4 5" id="KW-0472">Membrane</keyword>
<evidence type="ECO:0000256" key="3">
    <source>
        <dbReference type="ARBA" id="ARBA00022989"/>
    </source>
</evidence>
<feature type="transmembrane region" description="Helical" evidence="5">
    <location>
        <begin position="162"/>
        <end position="182"/>
    </location>
</feature>
<dbReference type="Gene3D" id="1.20.1540.10">
    <property type="entry name" value="Rhomboid-like"/>
    <property type="match status" value="1"/>
</dbReference>
<evidence type="ECO:0000313" key="7">
    <source>
        <dbReference type="EMBL" id="RDH45759.1"/>
    </source>
</evidence>
<protein>
    <submittedName>
        <fullName evidence="7">Rhomboid family intramembrane serine protease</fullName>
    </submittedName>
</protein>
<dbReference type="GO" id="GO:0004252">
    <property type="term" value="F:serine-type endopeptidase activity"/>
    <property type="evidence" value="ECO:0007669"/>
    <property type="project" value="InterPro"/>
</dbReference>
<feature type="transmembrane region" description="Helical" evidence="5">
    <location>
        <begin position="138"/>
        <end position="156"/>
    </location>
</feature>